<reference evidence="5" key="1">
    <citation type="journal article" date="2019" name="Int. J. Syst. Evol. Microbiol.">
        <title>The Global Catalogue of Microorganisms (GCM) 10K type strain sequencing project: providing services to taxonomists for standard genome sequencing and annotation.</title>
        <authorList>
            <consortium name="The Broad Institute Genomics Platform"/>
            <consortium name="The Broad Institute Genome Sequencing Center for Infectious Disease"/>
            <person name="Wu L."/>
            <person name="Ma J."/>
        </authorList>
    </citation>
    <scope>NUCLEOTIDE SEQUENCE [LARGE SCALE GENOMIC DNA]</scope>
    <source>
        <strain evidence="5">ICMP 6774ER</strain>
    </source>
</reference>
<evidence type="ECO:0000256" key="1">
    <source>
        <dbReference type="ARBA" id="ARBA00022450"/>
    </source>
</evidence>
<accession>A0ABW4T4K2</accession>
<comment type="caution">
    <text evidence="4">The sequence shown here is derived from an EMBL/GenBank/DDBJ whole genome shotgun (WGS) entry which is preliminary data.</text>
</comment>
<dbReference type="InterPro" id="IPR036736">
    <property type="entry name" value="ACP-like_sf"/>
</dbReference>
<keyword evidence="5" id="KW-1185">Reference proteome</keyword>
<feature type="domain" description="Carrier" evidence="3">
    <location>
        <begin position="72"/>
        <end position="147"/>
    </location>
</feature>
<feature type="non-terminal residue" evidence="4">
    <location>
        <position position="1"/>
    </location>
</feature>
<dbReference type="InterPro" id="IPR029058">
    <property type="entry name" value="AB_hydrolase_fold"/>
</dbReference>
<keyword evidence="2" id="KW-0597">Phosphoprotein</keyword>
<evidence type="ECO:0000313" key="5">
    <source>
        <dbReference type="Proteomes" id="UP001597368"/>
    </source>
</evidence>
<proteinExistence type="predicted"/>
<dbReference type="InterPro" id="IPR020806">
    <property type="entry name" value="PKS_PP-bd"/>
</dbReference>
<organism evidence="4 5">
    <name type="scientific">Nonomuraea mangrovi</name>
    <dbReference type="NCBI Taxonomy" id="2316207"/>
    <lineage>
        <taxon>Bacteria</taxon>
        <taxon>Bacillati</taxon>
        <taxon>Actinomycetota</taxon>
        <taxon>Actinomycetes</taxon>
        <taxon>Streptosporangiales</taxon>
        <taxon>Streptosporangiaceae</taxon>
        <taxon>Nonomuraea</taxon>
    </lineage>
</organism>
<evidence type="ECO:0000313" key="4">
    <source>
        <dbReference type="EMBL" id="MFD1936902.1"/>
    </source>
</evidence>
<dbReference type="PANTHER" id="PTHR45527">
    <property type="entry name" value="NONRIBOSOMAL PEPTIDE SYNTHETASE"/>
    <property type="match status" value="1"/>
</dbReference>
<dbReference type="Pfam" id="PF00550">
    <property type="entry name" value="PP-binding"/>
    <property type="match status" value="1"/>
</dbReference>
<dbReference type="SUPFAM" id="SSF56801">
    <property type="entry name" value="Acetyl-CoA synthetase-like"/>
    <property type="match status" value="1"/>
</dbReference>
<sequence>AAVRPVGGVLAAYVVGTAEPEELAVFLRQRLPDHMVPSSFTELDRLPVTANGKLDRKALPDPAPVARAPYEAPRDELEETLAQIWAEILGVERPGIRDDFFDLGGHSLLALRLALRMRQALGREIPVATVLAAPTIAQLTEALADEGENPVSRGRVVPLRTAGNRPPLFLIHALGGQVFRYRPLAQHLGDDQPVYAIPAHGLTEGDAVQTTIDEMAETYAGYIRELFPAGPYFVGGFCIGGNIALEVARRLRKDGHAVPYVFLAWSSAEEPVVGSTLEDDTALMVHALAGGATSLDPRELSLMEPAERLLAIVNAATKEGQLRTESTDLDQIQRYVEVFRANAHAVGRYKHDTFDGPAVLLIPEEDNAPPDEDYGWRAFVPNLETGLIPGARFSALYNPYVTRTANAWRRWMDRGLEHRARH</sequence>
<keyword evidence="1" id="KW-0596">Phosphopantetheine</keyword>
<dbReference type="InterPro" id="IPR009081">
    <property type="entry name" value="PP-bd_ACP"/>
</dbReference>
<protein>
    <submittedName>
        <fullName evidence="4">Thioesterase domain-containing protein</fullName>
    </submittedName>
</protein>
<dbReference type="Gene3D" id="1.10.1200.10">
    <property type="entry name" value="ACP-like"/>
    <property type="match status" value="1"/>
</dbReference>
<dbReference type="EMBL" id="JBHUFV010000052">
    <property type="protein sequence ID" value="MFD1936902.1"/>
    <property type="molecule type" value="Genomic_DNA"/>
</dbReference>
<dbReference type="SUPFAM" id="SSF47336">
    <property type="entry name" value="ACP-like"/>
    <property type="match status" value="1"/>
</dbReference>
<evidence type="ECO:0000259" key="3">
    <source>
        <dbReference type="PROSITE" id="PS50075"/>
    </source>
</evidence>
<dbReference type="Proteomes" id="UP001597368">
    <property type="component" value="Unassembled WGS sequence"/>
</dbReference>
<dbReference type="Gene3D" id="3.30.300.30">
    <property type="match status" value="1"/>
</dbReference>
<dbReference type="InterPro" id="IPR045851">
    <property type="entry name" value="AMP-bd_C_sf"/>
</dbReference>
<dbReference type="SMART" id="SM00823">
    <property type="entry name" value="PKS_PP"/>
    <property type="match status" value="1"/>
</dbReference>
<dbReference type="Pfam" id="PF00975">
    <property type="entry name" value="Thioesterase"/>
    <property type="match status" value="1"/>
</dbReference>
<dbReference type="SUPFAM" id="SSF53474">
    <property type="entry name" value="alpha/beta-Hydrolases"/>
    <property type="match status" value="1"/>
</dbReference>
<dbReference type="RefSeq" id="WP_379577595.1">
    <property type="nucleotide sequence ID" value="NZ_JBHUFV010000052.1"/>
</dbReference>
<name>A0ABW4T4K2_9ACTN</name>
<dbReference type="InterPro" id="IPR001031">
    <property type="entry name" value="Thioesterase"/>
</dbReference>
<evidence type="ECO:0000256" key="2">
    <source>
        <dbReference type="ARBA" id="ARBA00022553"/>
    </source>
</evidence>
<dbReference type="Gene3D" id="3.40.50.1820">
    <property type="entry name" value="alpha/beta hydrolase"/>
    <property type="match status" value="1"/>
</dbReference>
<gene>
    <name evidence="4" type="ORF">ACFSKW_36075</name>
</gene>
<dbReference type="PANTHER" id="PTHR45527:SF1">
    <property type="entry name" value="FATTY ACID SYNTHASE"/>
    <property type="match status" value="1"/>
</dbReference>
<dbReference type="PROSITE" id="PS50075">
    <property type="entry name" value="CARRIER"/>
    <property type="match status" value="1"/>
</dbReference>